<dbReference type="EMBL" id="JXYS01000111">
    <property type="protein sequence ID" value="KJF15919.1"/>
    <property type="molecule type" value="Genomic_DNA"/>
</dbReference>
<accession>A0A0D8HDF9</accession>
<dbReference type="AlphaFoldDB" id="A0A0D8HDF9"/>
<evidence type="ECO:0000313" key="2">
    <source>
        <dbReference type="EMBL" id="KJF15919.1"/>
    </source>
</evidence>
<name>A0A0D8HDF9_9ACTN</name>
<dbReference type="PANTHER" id="PTHR23131">
    <property type="entry name" value="ENDORIBONUCLEASE LACTB2"/>
    <property type="match status" value="1"/>
</dbReference>
<dbReference type="EC" id="3.1.2.6" evidence="2"/>
<keyword evidence="3" id="KW-1185">Reference proteome</keyword>
<evidence type="ECO:0000313" key="3">
    <source>
        <dbReference type="Proteomes" id="UP000032360"/>
    </source>
</evidence>
<feature type="domain" description="Metallo-beta-lactamase" evidence="1">
    <location>
        <begin position="37"/>
        <end position="250"/>
    </location>
</feature>
<dbReference type="Pfam" id="PF00753">
    <property type="entry name" value="Lactamase_B"/>
    <property type="match status" value="1"/>
</dbReference>
<dbReference type="SMART" id="SM00849">
    <property type="entry name" value="Lactamase_B"/>
    <property type="match status" value="1"/>
</dbReference>
<dbReference type="STRING" id="1280514.AXFE_32520"/>
<dbReference type="InterPro" id="IPR001279">
    <property type="entry name" value="Metallo-B-lactamas"/>
</dbReference>
<proteinExistence type="predicted"/>
<dbReference type="PATRIC" id="fig|1280514.3.peg.4346"/>
<dbReference type="SUPFAM" id="SSF56281">
    <property type="entry name" value="Metallo-hydrolase/oxidoreductase"/>
    <property type="match status" value="1"/>
</dbReference>
<evidence type="ECO:0000259" key="1">
    <source>
        <dbReference type="SMART" id="SM00849"/>
    </source>
</evidence>
<organism evidence="2 3">
    <name type="scientific">Acidithrix ferrooxidans</name>
    <dbReference type="NCBI Taxonomy" id="1280514"/>
    <lineage>
        <taxon>Bacteria</taxon>
        <taxon>Bacillati</taxon>
        <taxon>Actinomycetota</taxon>
        <taxon>Acidimicrobiia</taxon>
        <taxon>Acidimicrobiales</taxon>
        <taxon>Acidimicrobiaceae</taxon>
        <taxon>Acidithrix</taxon>
    </lineage>
</organism>
<reference evidence="2 3" key="1">
    <citation type="submission" date="2015-01" db="EMBL/GenBank/DDBJ databases">
        <title>Draft genome of the acidophilic iron oxidizer Acidithrix ferrooxidans strain Py-F3.</title>
        <authorList>
            <person name="Poehlein A."/>
            <person name="Eisen S."/>
            <person name="Schloemann M."/>
            <person name="Johnson B.D."/>
            <person name="Daniel R."/>
            <person name="Muehling M."/>
        </authorList>
    </citation>
    <scope>NUCLEOTIDE SEQUENCE [LARGE SCALE GENOMIC DNA]</scope>
    <source>
        <strain evidence="2 3">Py-F3</strain>
    </source>
</reference>
<dbReference type="GO" id="GO:0004416">
    <property type="term" value="F:hydroxyacylglutathione hydrolase activity"/>
    <property type="evidence" value="ECO:0007669"/>
    <property type="project" value="UniProtKB-EC"/>
</dbReference>
<dbReference type="InterPro" id="IPR050662">
    <property type="entry name" value="Sec-metab_biosynth-thioest"/>
</dbReference>
<dbReference type="InterPro" id="IPR036866">
    <property type="entry name" value="RibonucZ/Hydroxyglut_hydro"/>
</dbReference>
<protein>
    <submittedName>
        <fullName evidence="2">Hydroxyacylglutathione hydrolase</fullName>
        <ecNumber evidence="2">3.1.2.6</ecNumber>
    </submittedName>
</protein>
<gene>
    <name evidence="2" type="primary">gloB3</name>
    <name evidence="2" type="ORF">AXFE_32520</name>
</gene>
<dbReference type="Proteomes" id="UP000032360">
    <property type="component" value="Unassembled WGS sequence"/>
</dbReference>
<keyword evidence="2" id="KW-0378">Hydrolase</keyword>
<sequence length="359" mass="40092">MSANKENRYEWEEPGAFEVVPNVYRIPLPLPGDSLRAVNVYLLLGSDRVVLIDSGQFLEVARKALTGALALVGVEVGDVSEFLITHIHRDHYTQAIALRREFHGKVSIGAGERSSFDMIQRNEQDSFERQFGLLRLCGAQALYETVSAFGSDDSEIINLYERPDDWLYDGTVLHVGGRNLSVISTPGHTRGHVVFLDSDSKVLFAGDHVLPHITPSIALEADRPRLPLGDYLGSLNKVRQMPDSMLLPAHGPVVPSSHKRIDELLLHHDLRLRQTYSALGVGGMSAFEVARHLKWTRRETDLGDLDLFNSMLAIFETKYHLDLLVELGVLSSKVEDEVEFYAPNATQYPGDLIQSRLLV</sequence>
<dbReference type="Gene3D" id="3.60.15.10">
    <property type="entry name" value="Ribonuclease Z/Hydroxyacylglutathione hydrolase-like"/>
    <property type="match status" value="1"/>
</dbReference>
<dbReference type="PANTHER" id="PTHR23131:SF4">
    <property type="entry name" value="METALLO-BETA-LACTAMASE SUPERFAMILY POTEIN"/>
    <property type="match status" value="1"/>
</dbReference>
<comment type="caution">
    <text evidence="2">The sequence shown here is derived from an EMBL/GenBank/DDBJ whole genome shotgun (WGS) entry which is preliminary data.</text>
</comment>
<dbReference type="OrthoDB" id="2971563at2"/>
<dbReference type="RefSeq" id="WP_052606913.1">
    <property type="nucleotide sequence ID" value="NZ_JXYS01000111.1"/>
</dbReference>